<dbReference type="Gene3D" id="2.60.40.1120">
    <property type="entry name" value="Carboxypeptidase-like, regulatory domain"/>
    <property type="match status" value="1"/>
</dbReference>
<dbReference type="InterPro" id="IPR038765">
    <property type="entry name" value="Papain-like_cys_pep_sf"/>
</dbReference>
<reference evidence="2 3" key="1">
    <citation type="submission" date="2015-09" db="EMBL/GenBank/DDBJ databases">
        <authorList>
            <consortium name="Pathogen Informatics"/>
        </authorList>
    </citation>
    <scope>NUCLEOTIDE SEQUENCE [LARGE SCALE GENOMIC DNA]</scope>
    <source>
        <strain evidence="2 3">2789STDY5834861</strain>
    </source>
</reference>
<accession>A0A174B712</accession>
<feature type="domain" description="Transglutaminase-like" evidence="1">
    <location>
        <begin position="157"/>
        <end position="216"/>
    </location>
</feature>
<dbReference type="SMART" id="SM00460">
    <property type="entry name" value="TGc"/>
    <property type="match status" value="1"/>
</dbReference>
<dbReference type="Gene3D" id="3.10.620.30">
    <property type="match status" value="1"/>
</dbReference>
<proteinExistence type="predicted"/>
<name>A0A174B712_9FIRM</name>
<evidence type="ECO:0000313" key="3">
    <source>
        <dbReference type="Proteomes" id="UP000095645"/>
    </source>
</evidence>
<organism evidence="2 3">
    <name type="scientific">Blautia obeum</name>
    <dbReference type="NCBI Taxonomy" id="40520"/>
    <lineage>
        <taxon>Bacteria</taxon>
        <taxon>Bacillati</taxon>
        <taxon>Bacillota</taxon>
        <taxon>Clostridia</taxon>
        <taxon>Lachnospirales</taxon>
        <taxon>Lachnospiraceae</taxon>
        <taxon>Blautia</taxon>
    </lineage>
</organism>
<protein>
    <submittedName>
        <fullName evidence="2">Transglutaminase-like superfamily</fullName>
    </submittedName>
</protein>
<dbReference type="AlphaFoldDB" id="A0A174B712"/>
<dbReference type="EMBL" id="CYZP01000011">
    <property type="protein sequence ID" value="CUN95388.1"/>
    <property type="molecule type" value="Genomic_DNA"/>
</dbReference>
<gene>
    <name evidence="2" type="ORF">ERS852476_01499</name>
</gene>
<dbReference type="Pfam" id="PF01841">
    <property type="entry name" value="Transglut_core"/>
    <property type="match status" value="1"/>
</dbReference>
<dbReference type="InterPro" id="IPR002931">
    <property type="entry name" value="Transglutaminase-like"/>
</dbReference>
<evidence type="ECO:0000313" key="2">
    <source>
        <dbReference type="EMBL" id="CUN95388.1"/>
    </source>
</evidence>
<dbReference type="PANTHER" id="PTHR35532">
    <property type="entry name" value="SIMILAR TO POLYHYDROXYALKANOATE DEPOLYMERASE"/>
    <property type="match status" value="1"/>
</dbReference>
<dbReference type="Proteomes" id="UP000095645">
    <property type="component" value="Unassembled WGS sequence"/>
</dbReference>
<dbReference type="SUPFAM" id="SSF54001">
    <property type="entry name" value="Cysteine proteinases"/>
    <property type="match status" value="1"/>
</dbReference>
<dbReference type="RefSeq" id="WP_055057886.1">
    <property type="nucleotide sequence ID" value="NZ_CYZP01000011.1"/>
</dbReference>
<sequence length="833" mass="95456">MAEPRVFLKENRGRIEENYLEQAKNLPRVFAPVDEKLQKCTEEVALACKYLYAFMPYSDIGNYPFEVFLDYAENGVRLWKENPQVADLPEEIFLNYVLFHRVNEEEIAQCRTYFRAEIGSRIQGMNFREAALEVNYWCAEEATYHCTDDRTLSAISVYRRGNGRCGEESVFTVNALRSVGVPARQVYAPKWSHCDDNHAWVEIWCDGKWYFLGACEPEEILNKGWFTNASSRAMMIHSRVFDTKIPEGEVIGTDGMVTMLNELKRYAVTKEITVTVKDTQGLPAEGAEVSFEVLNYSEYAPIAEKKTDSKGTARLTTGLGSLHISARMCSDGEWFYAETVMNTDKEDNCELCLVPQDKRNDGESEKWTAADIFAPHDAPVNTDMPTPEQKAKGNKRLAAANVHREQKVRNWSNPECERFLEKKVNRIEEAIAASYREDLLRVLTEKDRTDCISDVLEEHLELAIPYHGMMKKDTFVSYVLNPRVDDEVLQKYRREIKKHFSRTEKQELRDDPSRIWNLIEKAIVSRPEKERSSVITTPAGCIRTCTGSFLSKKILFVAIARTLGVAARLNPHDRSMEYMKNGRFVPVLARTEKNCTLILKAGETVQWKYFQNWSIAKLENGRYTSLKLGAENFEDQILNLPLESGNYRILTSNRLPNGNMFANEYHFEIQPGETKEIELVLREADLEDMLENISMPEFMLKTEDGTEVKASDLTADGKHILMFLEEEKEPTEHILNEMMEQEEAFAGYAEQIIFVVRSKEALETPTLSKALAKLKNIQIYYDDFSEIINTLGRRMYVDPDKLPLIIVTNGSLNGIYATSGYNVGTGDMLLRLM</sequence>
<dbReference type="PANTHER" id="PTHR35532:SF5">
    <property type="entry name" value="CARBOHYDRATE-BINDING DOMAIN-CONTAINING PROTEIN"/>
    <property type="match status" value="1"/>
</dbReference>
<evidence type="ECO:0000259" key="1">
    <source>
        <dbReference type="SMART" id="SM00460"/>
    </source>
</evidence>